<dbReference type="InterPro" id="IPR003609">
    <property type="entry name" value="Pan_app"/>
</dbReference>
<evidence type="ECO:0000256" key="1">
    <source>
        <dbReference type="ARBA" id="ARBA00004251"/>
    </source>
</evidence>
<feature type="signal peptide" evidence="20">
    <location>
        <begin position="1"/>
        <end position="23"/>
    </location>
</feature>
<evidence type="ECO:0000256" key="9">
    <source>
        <dbReference type="ARBA" id="ARBA00022777"/>
    </source>
</evidence>
<dbReference type="EMBL" id="BTGU01000290">
    <property type="protein sequence ID" value="GMN66129.1"/>
    <property type="molecule type" value="Genomic_DNA"/>
</dbReference>
<dbReference type="SMART" id="SM00473">
    <property type="entry name" value="PAN_AP"/>
    <property type="match status" value="1"/>
</dbReference>
<evidence type="ECO:0000256" key="13">
    <source>
        <dbReference type="ARBA" id="ARBA00023157"/>
    </source>
</evidence>
<evidence type="ECO:0000256" key="10">
    <source>
        <dbReference type="ARBA" id="ARBA00022840"/>
    </source>
</evidence>
<keyword evidence="14" id="KW-0675">Receptor</keyword>
<dbReference type="PROSITE" id="PS00108">
    <property type="entry name" value="PROTEIN_KINASE_ST"/>
    <property type="match status" value="1"/>
</dbReference>
<feature type="region of interest" description="Disordered" evidence="19">
    <location>
        <begin position="772"/>
        <end position="792"/>
    </location>
</feature>
<dbReference type="InterPro" id="IPR036426">
    <property type="entry name" value="Bulb-type_lectin_dom_sf"/>
</dbReference>
<dbReference type="InterPro" id="IPR000858">
    <property type="entry name" value="S_locus_glycoprot_dom"/>
</dbReference>
<sequence length="792" mass="89180">MGAFCFVFYVTLTLFLLCGVSFAVDSISLLQSISDGATSLVSKEGIFELGFFSPGNSTNRYLGIWYKNISVLTVVWVANRCNPINDSSGLLTINSTGNLLLWNWNASTVVWSTSLSTKAQKPIVQLLDSGNLVLRDEQDSDPEAYLWQSFDYPCDTQLAGMKVGWDFKKGLNRHLSAWRNPDDPCPADFTFGVELDAQLHTYPQIVARKGTAKFYHTGPWNGLTFSGAPELKPNPIFDFGFVYNDEEVYYMFTLKDKVITICVLNQTTSLRNRLTWVESEKIWNIYSSAPRDNCDYYGACGANAICDISGNPHCQCLDRFKPKSQEKWNMLDWSDGCVQNHPLSCDNKDKERFIKFSGLKLPDATHTWVNKSMNLKECRAKCLSNCSCMAYTNFNISGQGSGCAIWFGDLMDMRKFSDGGQDLFIRVSHSELDQDVEQTEITETISQTTDEDHKDLELPLFNMSNIIIATKNFSDENKLGQGGFGPVYRGTLDDGQEIAVKRLTLGSEQGVNEFKTEVKLISKLQHRNLVRLIGCCIEGEEKILAYEYMPNRSLDYFIFDENQRKLLEWRKRFQIICGIGRGLLYLHQDSRLRIIHRDLKASNILLDNEMNPKISDFGLARIFGGDEAEETTNRVIGTLGYIAPEYAFGGLFSIKSDVFSFGILVLEIVSGNKSSGFHHENRGITLVGHAWKLLKEGNALELLDTYLRGTSHYNPKEVLRCVHVGLLCVQQDPVDRPDMSSVILMLGSKVELPQPEPPGFFMKMGLATGDRLPTLHESSSKNEMTMSLLEAR</sequence>
<evidence type="ECO:0000256" key="7">
    <source>
        <dbReference type="ARBA" id="ARBA00022734"/>
    </source>
</evidence>
<dbReference type="PIRSF" id="PIRSF000641">
    <property type="entry name" value="SRK"/>
    <property type="match status" value="1"/>
</dbReference>
<organism evidence="24 25">
    <name type="scientific">Ficus carica</name>
    <name type="common">Common fig</name>
    <dbReference type="NCBI Taxonomy" id="3494"/>
    <lineage>
        <taxon>Eukaryota</taxon>
        <taxon>Viridiplantae</taxon>
        <taxon>Streptophyta</taxon>
        <taxon>Embryophyta</taxon>
        <taxon>Tracheophyta</taxon>
        <taxon>Spermatophyta</taxon>
        <taxon>Magnoliopsida</taxon>
        <taxon>eudicotyledons</taxon>
        <taxon>Gunneridae</taxon>
        <taxon>Pentapetalae</taxon>
        <taxon>rosids</taxon>
        <taxon>fabids</taxon>
        <taxon>Rosales</taxon>
        <taxon>Moraceae</taxon>
        <taxon>Ficeae</taxon>
        <taxon>Ficus</taxon>
    </lineage>
</organism>
<comment type="catalytic activity">
    <reaction evidence="16 18">
        <text>L-threonyl-[protein] + ATP = O-phospho-L-threonyl-[protein] + ADP + H(+)</text>
        <dbReference type="Rhea" id="RHEA:46608"/>
        <dbReference type="Rhea" id="RHEA-COMP:11060"/>
        <dbReference type="Rhea" id="RHEA-COMP:11605"/>
        <dbReference type="ChEBI" id="CHEBI:15378"/>
        <dbReference type="ChEBI" id="CHEBI:30013"/>
        <dbReference type="ChEBI" id="CHEBI:30616"/>
        <dbReference type="ChEBI" id="CHEBI:61977"/>
        <dbReference type="ChEBI" id="CHEBI:456216"/>
        <dbReference type="EC" id="2.7.11.1"/>
    </reaction>
</comment>
<keyword evidence="8 18" id="KW-0547">Nucleotide-binding</keyword>
<evidence type="ECO:0000256" key="4">
    <source>
        <dbReference type="ARBA" id="ARBA00022679"/>
    </source>
</evidence>
<feature type="domain" description="Bulb-type lectin" evidence="22">
    <location>
        <begin position="24"/>
        <end position="147"/>
    </location>
</feature>
<evidence type="ECO:0000259" key="21">
    <source>
        <dbReference type="PROSITE" id="PS50011"/>
    </source>
</evidence>
<keyword evidence="2" id="KW-1003">Cell membrane</keyword>
<feature type="domain" description="Apple" evidence="23">
    <location>
        <begin position="345"/>
        <end position="428"/>
    </location>
</feature>
<dbReference type="GO" id="GO:0004674">
    <property type="term" value="F:protein serine/threonine kinase activity"/>
    <property type="evidence" value="ECO:0007669"/>
    <property type="project" value="UniProtKB-KW"/>
</dbReference>
<evidence type="ECO:0000259" key="22">
    <source>
        <dbReference type="PROSITE" id="PS50927"/>
    </source>
</evidence>
<accession>A0AA88E1L1</accession>
<dbReference type="PROSITE" id="PS50927">
    <property type="entry name" value="BULB_LECTIN"/>
    <property type="match status" value="1"/>
</dbReference>
<dbReference type="Pfam" id="PF07714">
    <property type="entry name" value="PK_Tyr_Ser-Thr"/>
    <property type="match status" value="1"/>
</dbReference>
<dbReference type="SMART" id="SM00220">
    <property type="entry name" value="S_TKc"/>
    <property type="match status" value="1"/>
</dbReference>
<keyword evidence="25" id="KW-1185">Reference proteome</keyword>
<dbReference type="AlphaFoldDB" id="A0AA88E1L1"/>
<comment type="caution">
    <text evidence="24">The sequence shown here is derived from an EMBL/GenBank/DDBJ whole genome shotgun (WGS) entry which is preliminary data.</text>
</comment>
<evidence type="ECO:0000256" key="5">
    <source>
        <dbReference type="ARBA" id="ARBA00022692"/>
    </source>
</evidence>
<dbReference type="SUPFAM" id="SSF51110">
    <property type="entry name" value="alpha-D-mannose-specific plant lectins"/>
    <property type="match status" value="1"/>
</dbReference>
<dbReference type="InterPro" id="IPR011009">
    <property type="entry name" value="Kinase-like_dom_sf"/>
</dbReference>
<name>A0AA88E1L1_FICCA</name>
<dbReference type="PROSITE" id="PS50011">
    <property type="entry name" value="PROTEIN_KINASE_DOM"/>
    <property type="match status" value="1"/>
</dbReference>
<keyword evidence="10 18" id="KW-0067">ATP-binding</keyword>
<dbReference type="PANTHER" id="PTHR32444:SF234">
    <property type="entry name" value="RECEPTOR-LIKE SERINE_THREONINE-PROTEIN KINASE"/>
    <property type="match status" value="1"/>
</dbReference>
<dbReference type="Gene3D" id="3.30.200.20">
    <property type="entry name" value="Phosphorylase Kinase, domain 1"/>
    <property type="match status" value="1"/>
</dbReference>
<dbReference type="InterPro" id="IPR001480">
    <property type="entry name" value="Bulb-type_lectin_dom"/>
</dbReference>
<comment type="similarity">
    <text evidence="18">Belongs to the protein kinase superfamily. Ser/Thr protein kinase family.</text>
</comment>
<proteinExistence type="inferred from homology"/>
<evidence type="ECO:0000256" key="8">
    <source>
        <dbReference type="ARBA" id="ARBA00022741"/>
    </source>
</evidence>
<dbReference type="PANTHER" id="PTHR32444">
    <property type="entry name" value="BULB-TYPE LECTIN DOMAIN-CONTAINING PROTEIN"/>
    <property type="match status" value="1"/>
</dbReference>
<evidence type="ECO:0000256" key="19">
    <source>
        <dbReference type="SAM" id="MobiDB-lite"/>
    </source>
</evidence>
<dbReference type="FunFam" id="3.30.200.20:FF:000330">
    <property type="entry name" value="G-type lectin S-receptor-like serine/threonine-protein kinase At4g03230"/>
    <property type="match status" value="1"/>
</dbReference>
<dbReference type="PROSITE" id="PS50948">
    <property type="entry name" value="PAN"/>
    <property type="match status" value="1"/>
</dbReference>
<evidence type="ECO:0000256" key="17">
    <source>
        <dbReference type="ARBA" id="ARBA00048679"/>
    </source>
</evidence>
<dbReference type="SMART" id="SM00108">
    <property type="entry name" value="B_lectin"/>
    <property type="match status" value="1"/>
</dbReference>
<evidence type="ECO:0000313" key="24">
    <source>
        <dbReference type="EMBL" id="GMN66129.1"/>
    </source>
</evidence>
<keyword evidence="5" id="KW-0812">Transmembrane</keyword>
<keyword evidence="15" id="KW-0325">Glycoprotein</keyword>
<dbReference type="Pfam" id="PF08276">
    <property type="entry name" value="PAN_2"/>
    <property type="match status" value="1"/>
</dbReference>
<dbReference type="Pfam" id="PF00954">
    <property type="entry name" value="S_locus_glycop"/>
    <property type="match status" value="1"/>
</dbReference>
<evidence type="ECO:0000256" key="2">
    <source>
        <dbReference type="ARBA" id="ARBA00022475"/>
    </source>
</evidence>
<keyword evidence="6 20" id="KW-0732">Signal</keyword>
<keyword evidence="7" id="KW-0430">Lectin</keyword>
<feature type="chain" id="PRO_5041736198" description="Receptor-like serine/threonine-protein kinase" evidence="20">
    <location>
        <begin position="24"/>
        <end position="792"/>
    </location>
</feature>
<feature type="domain" description="Protein kinase" evidence="21">
    <location>
        <begin position="473"/>
        <end position="761"/>
    </location>
</feature>
<gene>
    <name evidence="24" type="ORF">TIFTF001_035198</name>
</gene>
<dbReference type="SUPFAM" id="SSF56112">
    <property type="entry name" value="Protein kinase-like (PK-like)"/>
    <property type="match status" value="1"/>
</dbReference>
<dbReference type="GO" id="GO:0030246">
    <property type="term" value="F:carbohydrate binding"/>
    <property type="evidence" value="ECO:0007669"/>
    <property type="project" value="UniProtKB-KW"/>
</dbReference>
<dbReference type="InterPro" id="IPR008271">
    <property type="entry name" value="Ser/Thr_kinase_AS"/>
</dbReference>
<protein>
    <recommendedName>
        <fullName evidence="18">Receptor-like serine/threonine-protein kinase</fullName>
        <ecNumber evidence="18">2.7.11.1</ecNumber>
    </recommendedName>
</protein>
<dbReference type="EC" id="2.7.11.1" evidence="18"/>
<dbReference type="Pfam" id="PF01453">
    <property type="entry name" value="B_lectin"/>
    <property type="match status" value="1"/>
</dbReference>
<reference evidence="24" key="1">
    <citation type="submission" date="2023-07" db="EMBL/GenBank/DDBJ databases">
        <title>draft genome sequence of fig (Ficus carica).</title>
        <authorList>
            <person name="Takahashi T."/>
            <person name="Nishimura K."/>
        </authorList>
    </citation>
    <scope>NUCLEOTIDE SEQUENCE</scope>
</reference>
<dbReference type="InterPro" id="IPR000719">
    <property type="entry name" value="Prot_kinase_dom"/>
</dbReference>
<dbReference type="GO" id="GO:0005886">
    <property type="term" value="C:plasma membrane"/>
    <property type="evidence" value="ECO:0007669"/>
    <property type="project" value="UniProtKB-SubCell"/>
</dbReference>
<evidence type="ECO:0000256" key="18">
    <source>
        <dbReference type="PIRNR" id="PIRNR000641"/>
    </source>
</evidence>
<comment type="catalytic activity">
    <reaction evidence="17 18">
        <text>L-seryl-[protein] + ATP = O-phospho-L-seryl-[protein] + ADP + H(+)</text>
        <dbReference type="Rhea" id="RHEA:17989"/>
        <dbReference type="Rhea" id="RHEA-COMP:9863"/>
        <dbReference type="Rhea" id="RHEA-COMP:11604"/>
        <dbReference type="ChEBI" id="CHEBI:15378"/>
        <dbReference type="ChEBI" id="CHEBI:29999"/>
        <dbReference type="ChEBI" id="CHEBI:30616"/>
        <dbReference type="ChEBI" id="CHEBI:83421"/>
        <dbReference type="ChEBI" id="CHEBI:456216"/>
        <dbReference type="EC" id="2.7.11.1"/>
    </reaction>
</comment>
<evidence type="ECO:0000256" key="15">
    <source>
        <dbReference type="ARBA" id="ARBA00023180"/>
    </source>
</evidence>
<evidence type="ECO:0000256" key="20">
    <source>
        <dbReference type="SAM" id="SignalP"/>
    </source>
</evidence>
<evidence type="ECO:0000256" key="11">
    <source>
        <dbReference type="ARBA" id="ARBA00022989"/>
    </source>
</evidence>
<evidence type="ECO:0000256" key="16">
    <source>
        <dbReference type="ARBA" id="ARBA00047899"/>
    </source>
</evidence>
<dbReference type="CDD" id="cd01098">
    <property type="entry name" value="PAN_AP_plant"/>
    <property type="match status" value="1"/>
</dbReference>
<dbReference type="Proteomes" id="UP001187192">
    <property type="component" value="Unassembled WGS sequence"/>
</dbReference>
<keyword evidence="3 18" id="KW-0723">Serine/threonine-protein kinase</keyword>
<dbReference type="CDD" id="cd00028">
    <property type="entry name" value="B_lectin"/>
    <property type="match status" value="1"/>
</dbReference>
<keyword evidence="9 18" id="KW-0418">Kinase</keyword>
<comment type="subcellular location">
    <subcellularLocation>
        <location evidence="1">Cell membrane</location>
        <topology evidence="1">Single-pass type I membrane protein</topology>
    </subcellularLocation>
</comment>
<dbReference type="FunFam" id="1.10.510.10:FF:000060">
    <property type="entry name" value="G-type lectin S-receptor-like serine/threonine-protein kinase"/>
    <property type="match status" value="1"/>
</dbReference>
<dbReference type="FunFam" id="2.90.10.10:FF:000001">
    <property type="entry name" value="G-type lectin S-receptor-like serine/threonine-protein kinase"/>
    <property type="match status" value="1"/>
</dbReference>
<keyword evidence="13" id="KW-1015">Disulfide bond</keyword>
<dbReference type="CDD" id="cd14066">
    <property type="entry name" value="STKc_IRAK"/>
    <property type="match status" value="1"/>
</dbReference>
<evidence type="ECO:0000259" key="23">
    <source>
        <dbReference type="PROSITE" id="PS50948"/>
    </source>
</evidence>
<keyword evidence="12" id="KW-0472">Membrane</keyword>
<evidence type="ECO:0000256" key="12">
    <source>
        <dbReference type="ARBA" id="ARBA00023136"/>
    </source>
</evidence>
<dbReference type="Gene3D" id="1.10.510.10">
    <property type="entry name" value="Transferase(Phosphotransferase) domain 1"/>
    <property type="match status" value="1"/>
</dbReference>
<evidence type="ECO:0000256" key="6">
    <source>
        <dbReference type="ARBA" id="ARBA00022729"/>
    </source>
</evidence>
<dbReference type="Gene3D" id="3.50.4.10">
    <property type="entry name" value="Hepatocyte Growth Factor"/>
    <property type="match status" value="1"/>
</dbReference>
<dbReference type="InterPro" id="IPR001245">
    <property type="entry name" value="Ser-Thr/Tyr_kinase_cat_dom"/>
</dbReference>
<keyword evidence="11" id="KW-1133">Transmembrane helix</keyword>
<evidence type="ECO:0000256" key="14">
    <source>
        <dbReference type="ARBA" id="ARBA00023170"/>
    </source>
</evidence>
<keyword evidence="4 18" id="KW-0808">Transferase</keyword>
<dbReference type="Gene3D" id="2.90.10.10">
    <property type="entry name" value="Bulb-type lectin domain"/>
    <property type="match status" value="1"/>
</dbReference>
<evidence type="ECO:0000256" key="3">
    <source>
        <dbReference type="ARBA" id="ARBA00022527"/>
    </source>
</evidence>
<evidence type="ECO:0000313" key="25">
    <source>
        <dbReference type="Proteomes" id="UP001187192"/>
    </source>
</evidence>
<dbReference type="InterPro" id="IPR024171">
    <property type="entry name" value="SRK-like_kinase"/>
</dbReference>
<dbReference type="GO" id="GO:0048544">
    <property type="term" value="P:recognition of pollen"/>
    <property type="evidence" value="ECO:0007669"/>
    <property type="project" value="InterPro"/>
</dbReference>
<dbReference type="GO" id="GO:0005524">
    <property type="term" value="F:ATP binding"/>
    <property type="evidence" value="ECO:0007669"/>
    <property type="project" value="UniProtKB-KW"/>
</dbReference>